<dbReference type="Proteomes" id="UP000823897">
    <property type="component" value="Unassembled WGS sequence"/>
</dbReference>
<feature type="signal peptide" evidence="1">
    <location>
        <begin position="1"/>
        <end position="23"/>
    </location>
</feature>
<accession>A0A9D2R641</accession>
<evidence type="ECO:0000313" key="3">
    <source>
        <dbReference type="Proteomes" id="UP000823897"/>
    </source>
</evidence>
<gene>
    <name evidence="2" type="ORF">H9911_07610</name>
</gene>
<dbReference type="AlphaFoldDB" id="A0A9D2R641"/>
<keyword evidence="1" id="KW-0732">Signal</keyword>
<evidence type="ECO:0000256" key="1">
    <source>
        <dbReference type="SAM" id="SignalP"/>
    </source>
</evidence>
<organism evidence="2 3">
    <name type="scientific">Candidatus Mediterraneibacter tabaqchaliae</name>
    <dbReference type="NCBI Taxonomy" id="2838689"/>
    <lineage>
        <taxon>Bacteria</taxon>
        <taxon>Bacillati</taxon>
        <taxon>Bacillota</taxon>
        <taxon>Clostridia</taxon>
        <taxon>Lachnospirales</taxon>
        <taxon>Lachnospiraceae</taxon>
        <taxon>Mediterraneibacter</taxon>
    </lineage>
</organism>
<reference evidence="2" key="2">
    <citation type="submission" date="2021-04" db="EMBL/GenBank/DDBJ databases">
        <authorList>
            <person name="Gilroy R."/>
        </authorList>
    </citation>
    <scope>NUCLEOTIDE SEQUENCE</scope>
    <source>
        <strain evidence="2">ChiGjej3B3-11674</strain>
    </source>
</reference>
<proteinExistence type="predicted"/>
<reference evidence="2" key="1">
    <citation type="journal article" date="2021" name="PeerJ">
        <title>Extensive microbial diversity within the chicken gut microbiome revealed by metagenomics and culture.</title>
        <authorList>
            <person name="Gilroy R."/>
            <person name="Ravi A."/>
            <person name="Getino M."/>
            <person name="Pursley I."/>
            <person name="Horton D.L."/>
            <person name="Alikhan N.F."/>
            <person name="Baker D."/>
            <person name="Gharbi K."/>
            <person name="Hall N."/>
            <person name="Watson M."/>
            <person name="Adriaenssens E.M."/>
            <person name="Foster-Nyarko E."/>
            <person name="Jarju S."/>
            <person name="Secka A."/>
            <person name="Antonio M."/>
            <person name="Oren A."/>
            <person name="Chaudhuri R.R."/>
            <person name="La Ragione R."/>
            <person name="Hildebrand F."/>
            <person name="Pallen M.J."/>
        </authorList>
    </citation>
    <scope>NUCLEOTIDE SEQUENCE</scope>
    <source>
        <strain evidence="2">ChiGjej3B3-11674</strain>
    </source>
</reference>
<feature type="chain" id="PRO_5039197934" evidence="1">
    <location>
        <begin position="24"/>
        <end position="173"/>
    </location>
</feature>
<name>A0A9D2R641_9FIRM</name>
<protein>
    <submittedName>
        <fullName evidence="2">Uncharacterized protein</fullName>
    </submittedName>
</protein>
<evidence type="ECO:0000313" key="2">
    <source>
        <dbReference type="EMBL" id="HJD34386.1"/>
    </source>
</evidence>
<sequence>MKKIGAFILTAAMITGMSVTAFAADGITSGGTDSAEVKGTYSSEATVTVYSVDIAWEGLSFTYNGAFEGNWNPETHEYEDAASAGWAAGNGTITVTNHSNTDITATPSYTAEPGYESAGMNFSTSALQVATADNGVDGAAGSAVVDMITVTPTGSLPEGTEDTTIGTITLTIN</sequence>
<dbReference type="EMBL" id="DWUV01000139">
    <property type="protein sequence ID" value="HJD34386.1"/>
    <property type="molecule type" value="Genomic_DNA"/>
</dbReference>
<comment type="caution">
    <text evidence="2">The sequence shown here is derived from an EMBL/GenBank/DDBJ whole genome shotgun (WGS) entry which is preliminary data.</text>
</comment>